<proteinExistence type="inferred from homology"/>
<evidence type="ECO:0000256" key="6">
    <source>
        <dbReference type="ARBA" id="ARBA00022989"/>
    </source>
</evidence>
<keyword evidence="2" id="KW-1003">Cell membrane</keyword>
<accession>T1H8L7</accession>
<dbReference type="STRING" id="13249.T1H8L7"/>
<evidence type="ECO:0000256" key="5">
    <source>
        <dbReference type="ARBA" id="ARBA00022725"/>
    </source>
</evidence>
<organism evidence="11 12">
    <name type="scientific">Rhodnius prolixus</name>
    <name type="common">Triatomid bug</name>
    <dbReference type="NCBI Taxonomy" id="13249"/>
    <lineage>
        <taxon>Eukaryota</taxon>
        <taxon>Metazoa</taxon>
        <taxon>Ecdysozoa</taxon>
        <taxon>Arthropoda</taxon>
        <taxon>Hexapoda</taxon>
        <taxon>Insecta</taxon>
        <taxon>Pterygota</taxon>
        <taxon>Neoptera</taxon>
        <taxon>Paraneoptera</taxon>
        <taxon>Hemiptera</taxon>
        <taxon>Heteroptera</taxon>
        <taxon>Panheteroptera</taxon>
        <taxon>Cimicomorpha</taxon>
        <taxon>Reduviidae</taxon>
        <taxon>Triatominae</taxon>
        <taxon>Rhodnius</taxon>
    </lineage>
</organism>
<comment type="similarity">
    <text evidence="10">Belongs to the insect chemoreceptor superfamily. Heteromeric odorant receptor channel (TC 1.A.69) family.</text>
</comment>
<dbReference type="EMBL" id="ACPB03018246">
    <property type="status" value="NOT_ANNOTATED_CDS"/>
    <property type="molecule type" value="Genomic_DNA"/>
</dbReference>
<reference evidence="11" key="1">
    <citation type="submission" date="2015-05" db="UniProtKB">
        <authorList>
            <consortium name="EnsemblMetazoa"/>
        </authorList>
    </citation>
    <scope>IDENTIFICATION</scope>
</reference>
<dbReference type="PANTHER" id="PTHR21137">
    <property type="entry name" value="ODORANT RECEPTOR"/>
    <property type="match status" value="1"/>
</dbReference>
<keyword evidence="5 10" id="KW-0552">Olfaction</keyword>
<sequence length="441" mass="50507">MFTKFIEYLDNFIEHFDRDGNEICDQTIYKEFKRLLEIMAIYPKLKPKRLVIINILNFSFINGLLLFMIFISTVTAVCAGKEDFPTMAHSIVYVLVTILFLFCYNGMVFNRSSIAIMHTIFGQNVYDYMEQNNDIPAAIKAKYVRMKKVINQIVGVASVLLALFIVCVGPLLNNTDVTEITVQHPENGINYDLPIPLWLPFEASNGFAYFIAVAIITVTFTYVFLINSVVSALFYNVAMTMDCQLEILIKSINNIEERAINMYKRNNNLSKLPKSYGLYESLEFQKIIEICMKQNIQHHQQILRLRKAITKISEYCVLVLYVVSGIIIALTAYTATTVSNEPGTVLTFGCLTTLFILAIAGDCLMGQSFVNLNEKLRIEIYSTKWRLYSKSTRQLIGIMQQYTCRDFNIKVAFNVTLDLEFYGSLMNTTYSYLSILIAMNK</sequence>
<dbReference type="GO" id="GO:0005886">
    <property type="term" value="C:plasma membrane"/>
    <property type="evidence" value="ECO:0007669"/>
    <property type="project" value="UniProtKB-SubCell"/>
</dbReference>
<keyword evidence="4 10" id="KW-0812">Transmembrane</keyword>
<evidence type="ECO:0000256" key="8">
    <source>
        <dbReference type="ARBA" id="ARBA00023170"/>
    </source>
</evidence>
<evidence type="ECO:0000256" key="2">
    <source>
        <dbReference type="ARBA" id="ARBA00022475"/>
    </source>
</evidence>
<dbReference type="HOGENOM" id="CLU_047177_0_0_1"/>
<keyword evidence="8 10" id="KW-0675">Receptor</keyword>
<dbReference type="Pfam" id="PF02949">
    <property type="entry name" value="7tm_6"/>
    <property type="match status" value="1"/>
</dbReference>
<evidence type="ECO:0000256" key="1">
    <source>
        <dbReference type="ARBA" id="ARBA00004651"/>
    </source>
</evidence>
<dbReference type="FunCoup" id="T1H8L7">
    <property type="interactions" value="29"/>
</dbReference>
<feature type="transmembrane region" description="Helical" evidence="10">
    <location>
        <begin position="149"/>
        <end position="172"/>
    </location>
</feature>
<dbReference type="EnsemblMetazoa" id="RPRC000362-RA">
    <property type="protein sequence ID" value="RPRC000362-PA"/>
    <property type="gene ID" value="RPRC000362"/>
</dbReference>
<dbReference type="InParanoid" id="T1H8L7"/>
<evidence type="ECO:0000256" key="9">
    <source>
        <dbReference type="ARBA" id="ARBA00023224"/>
    </source>
</evidence>
<evidence type="ECO:0000256" key="3">
    <source>
        <dbReference type="ARBA" id="ARBA00022606"/>
    </source>
</evidence>
<evidence type="ECO:0000313" key="11">
    <source>
        <dbReference type="EnsemblMetazoa" id="RPRC000362-PA"/>
    </source>
</evidence>
<dbReference type="GO" id="GO:0005549">
    <property type="term" value="F:odorant binding"/>
    <property type="evidence" value="ECO:0007669"/>
    <property type="project" value="InterPro"/>
</dbReference>
<dbReference type="PANTHER" id="PTHR21137:SF35">
    <property type="entry name" value="ODORANT RECEPTOR 19A-RELATED"/>
    <property type="match status" value="1"/>
</dbReference>
<dbReference type="RefSeq" id="XP_073991705.1">
    <property type="nucleotide sequence ID" value="XM_074135604.1"/>
</dbReference>
<dbReference type="AlphaFoldDB" id="T1H8L7"/>
<comment type="caution">
    <text evidence="10">Lacks conserved residue(s) required for the propagation of feature annotation.</text>
</comment>
<feature type="transmembrane region" description="Helical" evidence="10">
    <location>
        <begin position="207"/>
        <end position="235"/>
    </location>
</feature>
<keyword evidence="3 10" id="KW-0716">Sensory transduction</keyword>
<feature type="transmembrane region" description="Helical" evidence="10">
    <location>
        <begin position="50"/>
        <end position="71"/>
    </location>
</feature>
<dbReference type="GO" id="GO:0004984">
    <property type="term" value="F:olfactory receptor activity"/>
    <property type="evidence" value="ECO:0007669"/>
    <property type="project" value="InterPro"/>
</dbReference>
<keyword evidence="12" id="KW-1185">Reference proteome</keyword>
<feature type="transmembrane region" description="Helical" evidence="10">
    <location>
        <begin position="312"/>
        <end position="333"/>
    </location>
</feature>
<keyword evidence="6 10" id="KW-1133">Transmembrane helix</keyword>
<name>T1H8L7_RHOPR</name>
<feature type="transmembrane region" description="Helical" evidence="10">
    <location>
        <begin position="345"/>
        <end position="365"/>
    </location>
</feature>
<dbReference type="Proteomes" id="UP000015103">
    <property type="component" value="Unassembled WGS sequence"/>
</dbReference>
<dbReference type="VEuPathDB" id="VectorBase:RPRC000362"/>
<keyword evidence="7 10" id="KW-0472">Membrane</keyword>
<feature type="transmembrane region" description="Helical" evidence="10">
    <location>
        <begin position="91"/>
        <end position="109"/>
    </location>
</feature>
<comment type="subcellular location">
    <subcellularLocation>
        <location evidence="1 10">Cell membrane</location>
        <topology evidence="1 10">Multi-pass membrane protein</topology>
    </subcellularLocation>
</comment>
<evidence type="ECO:0000256" key="4">
    <source>
        <dbReference type="ARBA" id="ARBA00022692"/>
    </source>
</evidence>
<evidence type="ECO:0000256" key="7">
    <source>
        <dbReference type="ARBA" id="ARBA00023136"/>
    </source>
</evidence>
<evidence type="ECO:0000313" key="12">
    <source>
        <dbReference type="Proteomes" id="UP000015103"/>
    </source>
</evidence>
<evidence type="ECO:0000256" key="10">
    <source>
        <dbReference type="RuleBase" id="RU351113"/>
    </source>
</evidence>
<keyword evidence="9 10" id="KW-0807">Transducer</keyword>
<dbReference type="GeneID" id="141458063"/>
<protein>
    <recommendedName>
        <fullName evidence="10">Odorant receptor</fullName>
    </recommendedName>
</protein>
<dbReference type="InterPro" id="IPR004117">
    <property type="entry name" value="7tm6_olfct_rcpt"/>
</dbReference>
<dbReference type="GO" id="GO:0007165">
    <property type="term" value="P:signal transduction"/>
    <property type="evidence" value="ECO:0007669"/>
    <property type="project" value="UniProtKB-KW"/>
</dbReference>